<feature type="coiled-coil region" evidence="1">
    <location>
        <begin position="30"/>
        <end position="57"/>
    </location>
</feature>
<accession>A0A5Q2QFB4</accession>
<keyword evidence="3" id="KW-1185">Reference proteome</keyword>
<organism evidence="2 3">
    <name type="scientific">Litorivicinus lipolyticus</name>
    <dbReference type="NCBI Taxonomy" id="418701"/>
    <lineage>
        <taxon>Bacteria</taxon>
        <taxon>Pseudomonadati</taxon>
        <taxon>Pseudomonadota</taxon>
        <taxon>Gammaproteobacteria</taxon>
        <taxon>Oceanospirillales</taxon>
        <taxon>Litorivicinaceae</taxon>
        <taxon>Litorivicinus</taxon>
    </lineage>
</organism>
<keyword evidence="1" id="KW-0175">Coiled coil</keyword>
<dbReference type="EMBL" id="CP045871">
    <property type="protein sequence ID" value="QGG81022.1"/>
    <property type="molecule type" value="Genomic_DNA"/>
</dbReference>
<dbReference type="AlphaFoldDB" id="A0A5Q2QFB4"/>
<dbReference type="RefSeq" id="WP_153714525.1">
    <property type="nucleotide sequence ID" value="NZ_CP045871.1"/>
</dbReference>
<evidence type="ECO:0000313" key="2">
    <source>
        <dbReference type="EMBL" id="QGG81022.1"/>
    </source>
</evidence>
<gene>
    <name evidence="2" type="ORF">GH975_10770</name>
</gene>
<sequence length="64" mass="7233">MSTHKRYNAFNPLATPAQALSWLAFPFVALARLSDSLLATEEALRAMRREAEFLNRVGRTQLGR</sequence>
<evidence type="ECO:0000256" key="1">
    <source>
        <dbReference type="SAM" id="Coils"/>
    </source>
</evidence>
<dbReference type="Proteomes" id="UP000388235">
    <property type="component" value="Chromosome"/>
</dbReference>
<dbReference type="KEGG" id="llp:GH975_10770"/>
<reference evidence="2 3" key="1">
    <citation type="submission" date="2019-11" db="EMBL/GenBank/DDBJ databases">
        <authorList>
            <person name="Khan S.A."/>
            <person name="Jeon C.O."/>
            <person name="Chun B.H."/>
        </authorList>
    </citation>
    <scope>NUCLEOTIDE SEQUENCE [LARGE SCALE GENOMIC DNA]</scope>
    <source>
        <strain evidence="2 3">IMCC 1097</strain>
    </source>
</reference>
<protein>
    <submittedName>
        <fullName evidence="2">Uncharacterized protein</fullName>
    </submittedName>
</protein>
<evidence type="ECO:0000313" key="3">
    <source>
        <dbReference type="Proteomes" id="UP000388235"/>
    </source>
</evidence>
<name>A0A5Q2QFB4_9GAMM</name>
<proteinExistence type="predicted"/>